<reference evidence="2 3" key="1">
    <citation type="submission" date="2020-10" db="EMBL/GenBank/DDBJ databases">
        <title>The Coptis chinensis genome and diversification of protoberbering-type alkaloids.</title>
        <authorList>
            <person name="Wang B."/>
            <person name="Shu S."/>
            <person name="Song C."/>
            <person name="Liu Y."/>
        </authorList>
    </citation>
    <scope>NUCLEOTIDE SEQUENCE [LARGE SCALE GENOMIC DNA]</scope>
    <source>
        <strain evidence="2">HL-2020</strain>
        <tissue evidence="2">Leaf</tissue>
    </source>
</reference>
<comment type="caution">
    <text evidence="2">The sequence shown here is derived from an EMBL/GenBank/DDBJ whole genome shotgun (WGS) entry which is preliminary data.</text>
</comment>
<dbReference type="PROSITE" id="PS51450">
    <property type="entry name" value="LRR"/>
    <property type="match status" value="1"/>
</dbReference>
<organism evidence="2 3">
    <name type="scientific">Coptis chinensis</name>
    <dbReference type="NCBI Taxonomy" id="261450"/>
    <lineage>
        <taxon>Eukaryota</taxon>
        <taxon>Viridiplantae</taxon>
        <taxon>Streptophyta</taxon>
        <taxon>Embryophyta</taxon>
        <taxon>Tracheophyta</taxon>
        <taxon>Spermatophyta</taxon>
        <taxon>Magnoliopsida</taxon>
        <taxon>Ranunculales</taxon>
        <taxon>Ranunculaceae</taxon>
        <taxon>Coptidoideae</taxon>
        <taxon>Coptis</taxon>
    </lineage>
</organism>
<evidence type="ECO:0000256" key="1">
    <source>
        <dbReference type="SAM" id="MobiDB-lite"/>
    </source>
</evidence>
<dbReference type="InterPro" id="IPR001611">
    <property type="entry name" value="Leu-rich_rpt"/>
</dbReference>
<dbReference type="InterPro" id="IPR053059">
    <property type="entry name" value="Inactive_SerThr-Kinase_ABA"/>
</dbReference>
<dbReference type="PANTHER" id="PTHR48003">
    <property type="entry name" value="OS07G0626500 PROTEIN"/>
    <property type="match status" value="1"/>
</dbReference>
<accession>A0A835I6U3</accession>
<dbReference type="AlphaFoldDB" id="A0A835I6U3"/>
<dbReference type="Proteomes" id="UP000631114">
    <property type="component" value="Unassembled WGS sequence"/>
</dbReference>
<evidence type="ECO:0000313" key="2">
    <source>
        <dbReference type="EMBL" id="KAF9611811.1"/>
    </source>
</evidence>
<dbReference type="Pfam" id="PF00560">
    <property type="entry name" value="LRR_1"/>
    <property type="match status" value="2"/>
</dbReference>
<dbReference type="PANTHER" id="PTHR48003:SF5">
    <property type="entry name" value="OS07G0626500 PROTEIN"/>
    <property type="match status" value="1"/>
</dbReference>
<keyword evidence="3" id="KW-1185">Reference proteome</keyword>
<proteinExistence type="predicted"/>
<gene>
    <name evidence="2" type="ORF">IFM89_035796</name>
</gene>
<name>A0A835I6U3_9MAGN</name>
<dbReference type="Gene3D" id="3.80.10.10">
    <property type="entry name" value="Ribonuclease Inhibitor"/>
    <property type="match status" value="1"/>
</dbReference>
<evidence type="ECO:0000313" key="3">
    <source>
        <dbReference type="Proteomes" id="UP000631114"/>
    </source>
</evidence>
<feature type="compositionally biased region" description="Acidic residues" evidence="1">
    <location>
        <begin position="107"/>
        <end position="125"/>
    </location>
</feature>
<dbReference type="Pfam" id="PF13516">
    <property type="entry name" value="LRR_6"/>
    <property type="match status" value="1"/>
</dbReference>
<dbReference type="InterPro" id="IPR032675">
    <property type="entry name" value="LRR_dom_sf"/>
</dbReference>
<dbReference type="OrthoDB" id="10616732at2759"/>
<dbReference type="SUPFAM" id="SSF52058">
    <property type="entry name" value="L domain-like"/>
    <property type="match status" value="1"/>
</dbReference>
<dbReference type="EMBL" id="JADFTS010000004">
    <property type="protein sequence ID" value="KAF9611811.1"/>
    <property type="molecule type" value="Genomic_DNA"/>
</dbReference>
<feature type="region of interest" description="Disordered" evidence="1">
    <location>
        <begin position="93"/>
        <end position="125"/>
    </location>
</feature>
<sequence>MVANQLVYEAAETDESYQLMLQRLQELLVELKKKKEVDLGVSVVNSCIVGKKKSREEGRIKEGLEQACAKAKAKIERRCTCCNKVGVNHDRRNCPENPNRKKSPIDVELEDEGEDEDEEENEEEDEAKMIEICDRFVTVRELVLTCQSLYFEADCCGTGLLLVYVEQVDLSYNGFYCEVSIDLEKILGLANTIQYLNLSHNKIDGDFFSEDLIKLFRNLEVLDLGNNGIRGQLPSFGSLSAFRVLRVGSNQLYEAMLEEFFAGSILVEEVDLSHNGFSRNLPSTLGVCAVIDMSRNLIS</sequence>
<protein>
    <submittedName>
        <fullName evidence="2">Uncharacterized protein</fullName>
    </submittedName>
</protein>